<proteinExistence type="predicted"/>
<sequence>MQLTWSEIVVSFRDRRLANANDPFASAFAGIEELASFIAAGPLNSVLFGWTSMFDLCIQQTAVEPRSGPHLRVRPLDSGQIEFRYVDTLITAKQWHREVAPDAVMERFMRFMDQLGWARS</sequence>
<organism evidence="1 2">
    <name type="scientific">Mesorhizobium loti R88b</name>
    <dbReference type="NCBI Taxonomy" id="935548"/>
    <lineage>
        <taxon>Bacteria</taxon>
        <taxon>Pseudomonadati</taxon>
        <taxon>Pseudomonadota</taxon>
        <taxon>Alphaproteobacteria</taxon>
        <taxon>Hyphomicrobiales</taxon>
        <taxon>Phyllobacteriaceae</taxon>
        <taxon>Mesorhizobium</taxon>
    </lineage>
</organism>
<dbReference type="EMBL" id="CP033367">
    <property type="protein sequence ID" value="QKD02575.1"/>
    <property type="molecule type" value="Genomic_DNA"/>
</dbReference>
<accession>A0A6M7WL37</accession>
<evidence type="ECO:0000313" key="1">
    <source>
        <dbReference type="EMBL" id="QKD02575.1"/>
    </source>
</evidence>
<evidence type="ECO:0000313" key="2">
    <source>
        <dbReference type="Proteomes" id="UP000503017"/>
    </source>
</evidence>
<reference evidence="1 2" key="1">
    <citation type="submission" date="2018-10" db="EMBL/GenBank/DDBJ databases">
        <authorList>
            <person name="Perry B.J."/>
            <person name="Sullivan J.T."/>
            <person name="Murphy R.J.T."/>
            <person name="Ramsay J.P."/>
            <person name="Ronson C.W."/>
        </authorList>
    </citation>
    <scope>NUCLEOTIDE SEQUENCE [LARGE SCALE GENOMIC DNA]</scope>
    <source>
        <strain evidence="1 2">R88b</strain>
    </source>
</reference>
<dbReference type="Proteomes" id="UP000503017">
    <property type="component" value="Chromosome"/>
</dbReference>
<name>A0A6M7WL37_RHILI</name>
<gene>
    <name evidence="1" type="ORF">EB235_14585</name>
</gene>
<dbReference type="AlphaFoldDB" id="A0A6M7WL37"/>
<dbReference type="RefSeq" id="WP_027030317.1">
    <property type="nucleotide sequence ID" value="NZ_CP033367.1"/>
</dbReference>
<protein>
    <submittedName>
        <fullName evidence="1">Uncharacterized protein</fullName>
    </submittedName>
</protein>